<dbReference type="RefSeq" id="XP_027769513.1">
    <property type="nucleotide sequence ID" value="XM_027913712.1"/>
</dbReference>
<name>A0ABM1V195_SOLPN</name>
<organism evidence="2 3">
    <name type="scientific">Solanum pennellii</name>
    <name type="common">Tomato</name>
    <name type="synonym">Lycopersicon pennellii</name>
    <dbReference type="NCBI Taxonomy" id="28526"/>
    <lineage>
        <taxon>Eukaryota</taxon>
        <taxon>Viridiplantae</taxon>
        <taxon>Streptophyta</taxon>
        <taxon>Embryophyta</taxon>
        <taxon>Tracheophyta</taxon>
        <taxon>Spermatophyta</taxon>
        <taxon>Magnoliopsida</taxon>
        <taxon>eudicotyledons</taxon>
        <taxon>Gunneridae</taxon>
        <taxon>Pentapetalae</taxon>
        <taxon>asterids</taxon>
        <taxon>lamiids</taxon>
        <taxon>Solanales</taxon>
        <taxon>Solanaceae</taxon>
        <taxon>Solanoideae</taxon>
        <taxon>Solaneae</taxon>
        <taxon>Solanum</taxon>
        <taxon>Solanum subgen. Lycopersicon</taxon>
    </lineage>
</organism>
<evidence type="ECO:0000259" key="1">
    <source>
        <dbReference type="PROSITE" id="PS50181"/>
    </source>
</evidence>
<sequence>MEECNYIFACLPDKLIGEILKKLPAKSLMKFKCVSKSFNSLISDPSFIESHQKSYMTEFFINRLRMEYYRLSKTDEDLSTCPLEYLDQSCFRNLKYMQSTNGLVCLWNNHGDIAICNPFIKQHIFLPRQQHYSRTIYAIGFDPTTKTHKVFKEEIIFESGKVMYSIFTIGIDKSWREINGWINFRPMFENSVCIDGVIYFINNCVRNVIAFSVRHEKFIRRIPFPTKEWPLRWCDFTPILVETKGQVAILGHVYFDFGKIALYILNGTSEIEPWVKHIIELPLEYKNITRSLSFLSTTNPKGDILSIPETKNPPLFLYDDEKKEWRIVAKNRIYAQSLHIRDGAQIYLSLVESIWPLK</sequence>
<reference evidence="2" key="1">
    <citation type="journal article" date="2014" name="Nat. Genet.">
        <title>The genome of the stress-tolerant wild tomato species Solanum pennellii.</title>
        <authorList>
            <person name="Bolger A."/>
            <person name="Scossa F."/>
            <person name="Bolger M.E."/>
            <person name="Lanz C."/>
            <person name="Maumus F."/>
            <person name="Tohge T."/>
            <person name="Quesneville H."/>
            <person name="Alseekh S."/>
            <person name="Sorensen I."/>
            <person name="Lichtenstein G."/>
            <person name="Fich E.A."/>
            <person name="Conte M."/>
            <person name="Keller H."/>
            <person name="Schneeberger K."/>
            <person name="Schwacke R."/>
            <person name="Ofner I."/>
            <person name="Vrebalov J."/>
            <person name="Xu Y."/>
            <person name="Osorio S."/>
            <person name="Aflitos S.A."/>
            <person name="Schijlen E."/>
            <person name="Jimenez-Gomez J.M."/>
            <person name="Ryngajllo M."/>
            <person name="Kimura S."/>
            <person name="Kumar R."/>
            <person name="Koenig D."/>
            <person name="Headland L.R."/>
            <person name="Maloof J.N."/>
            <person name="Sinha N."/>
            <person name="van Ham R.C."/>
            <person name="Lankhorst R.K."/>
            <person name="Mao L."/>
            <person name="Vogel A."/>
            <person name="Arsova B."/>
            <person name="Panstruga R."/>
            <person name="Fei Z."/>
            <person name="Rose J.K."/>
            <person name="Zamir D."/>
            <person name="Carrari F."/>
            <person name="Giovannoni J.J."/>
            <person name="Weigel D."/>
            <person name="Usadel B."/>
            <person name="Fernie A.R."/>
        </authorList>
    </citation>
    <scope>NUCLEOTIDE SEQUENCE [LARGE SCALE GENOMIC DNA]</scope>
    <source>
        <strain evidence="2">cv. LA0716</strain>
    </source>
</reference>
<dbReference type="Gene3D" id="1.20.1280.50">
    <property type="match status" value="1"/>
</dbReference>
<dbReference type="InterPro" id="IPR001810">
    <property type="entry name" value="F-box_dom"/>
</dbReference>
<dbReference type="CDD" id="cd22157">
    <property type="entry name" value="F-box_AtFBW1-like"/>
    <property type="match status" value="1"/>
</dbReference>
<dbReference type="NCBIfam" id="TIGR01640">
    <property type="entry name" value="F_box_assoc_1"/>
    <property type="match status" value="1"/>
</dbReference>
<accession>A0ABM1V195</accession>
<dbReference type="InterPro" id="IPR017451">
    <property type="entry name" value="F-box-assoc_interact_dom"/>
</dbReference>
<dbReference type="Pfam" id="PF08268">
    <property type="entry name" value="FBA_3"/>
    <property type="match status" value="1"/>
</dbReference>
<dbReference type="InterPro" id="IPR036047">
    <property type="entry name" value="F-box-like_dom_sf"/>
</dbReference>
<dbReference type="InterPro" id="IPR013187">
    <property type="entry name" value="F-box-assoc_dom_typ3"/>
</dbReference>
<gene>
    <name evidence="3" type="primary">LOC114075240</name>
</gene>
<dbReference type="SUPFAM" id="SSF81383">
    <property type="entry name" value="F-box domain"/>
    <property type="match status" value="1"/>
</dbReference>
<proteinExistence type="predicted"/>
<dbReference type="GeneID" id="114075240"/>
<protein>
    <submittedName>
        <fullName evidence="3">F-box protein At1g32420</fullName>
    </submittedName>
</protein>
<feature type="domain" description="F-box" evidence="1">
    <location>
        <begin position="5"/>
        <end position="51"/>
    </location>
</feature>
<keyword evidence="2" id="KW-1185">Reference proteome</keyword>
<reference evidence="3" key="2">
    <citation type="submission" date="2025-08" db="UniProtKB">
        <authorList>
            <consortium name="RefSeq"/>
        </authorList>
    </citation>
    <scope>IDENTIFICATION</scope>
</reference>
<dbReference type="PANTHER" id="PTHR31111:SF87">
    <property type="entry name" value="F-BOX DOMAIN-CONTAINING PROTEIN"/>
    <property type="match status" value="1"/>
</dbReference>
<dbReference type="SMART" id="SM00256">
    <property type="entry name" value="FBOX"/>
    <property type="match status" value="1"/>
</dbReference>
<evidence type="ECO:0000313" key="3">
    <source>
        <dbReference type="RefSeq" id="XP_027769513.1"/>
    </source>
</evidence>
<dbReference type="Proteomes" id="UP000694930">
    <property type="component" value="Chromosome 12"/>
</dbReference>
<dbReference type="PANTHER" id="PTHR31111">
    <property type="entry name" value="BNAA05G37150D PROTEIN-RELATED"/>
    <property type="match status" value="1"/>
</dbReference>
<dbReference type="PROSITE" id="PS50181">
    <property type="entry name" value="FBOX"/>
    <property type="match status" value="1"/>
</dbReference>
<dbReference type="Pfam" id="PF00646">
    <property type="entry name" value="F-box"/>
    <property type="match status" value="1"/>
</dbReference>
<evidence type="ECO:0000313" key="2">
    <source>
        <dbReference type="Proteomes" id="UP000694930"/>
    </source>
</evidence>